<keyword evidence="5 9" id="KW-0863">Zinc-finger</keyword>
<dbReference type="Gene3D" id="2.40.50.140">
    <property type="entry name" value="Nucleic acid-binding proteins"/>
    <property type="match status" value="4"/>
</dbReference>
<feature type="domain" description="Replication protein A OB" evidence="14">
    <location>
        <begin position="300"/>
        <end position="396"/>
    </location>
</feature>
<dbReference type="VEuPathDB" id="FungiDB:CTRG_01108"/>
<dbReference type="FunFam" id="2.40.50.140:FF:000064">
    <property type="entry name" value="Replication protein A subunit"/>
    <property type="match status" value="1"/>
</dbReference>
<feature type="region of interest" description="Disordered" evidence="10">
    <location>
        <begin position="127"/>
        <end position="174"/>
    </location>
</feature>
<gene>
    <name evidence="15" type="ORF">CTRG_01108</name>
</gene>
<dbReference type="EMBL" id="GG692396">
    <property type="protein sequence ID" value="EER34248.1"/>
    <property type="molecule type" value="Genomic_DNA"/>
</dbReference>
<dbReference type="GO" id="GO:0006289">
    <property type="term" value="P:nucleotide-excision repair"/>
    <property type="evidence" value="ECO:0007669"/>
    <property type="project" value="EnsemblFungi"/>
</dbReference>
<feature type="compositionally biased region" description="Polar residues" evidence="10">
    <location>
        <begin position="144"/>
        <end position="160"/>
    </location>
</feature>
<dbReference type="CDD" id="cd04477">
    <property type="entry name" value="RPA1N"/>
    <property type="match status" value="1"/>
</dbReference>
<evidence type="ECO:0000256" key="2">
    <source>
        <dbReference type="ARBA" id="ARBA00005690"/>
    </source>
</evidence>
<dbReference type="Pfam" id="PF01336">
    <property type="entry name" value="tRNA_anti-codon"/>
    <property type="match status" value="1"/>
</dbReference>
<dbReference type="GO" id="GO:0006260">
    <property type="term" value="P:DNA replication"/>
    <property type="evidence" value="ECO:0007669"/>
    <property type="project" value="UniProtKB-KW"/>
</dbReference>
<feature type="domain" description="OB" evidence="11">
    <location>
        <begin position="192"/>
        <end position="272"/>
    </location>
</feature>
<dbReference type="Pfam" id="PF08646">
    <property type="entry name" value="Rep_fac-A_C"/>
    <property type="match status" value="1"/>
</dbReference>
<dbReference type="OrthoDB" id="1751331at2759"/>
<dbReference type="HOGENOM" id="CLU_012393_2_0_1"/>
<dbReference type="CDD" id="cd04476">
    <property type="entry name" value="RPA1_DBD_C"/>
    <property type="match status" value="1"/>
</dbReference>
<sequence>MSLSKGALKQAFSKDGYDKVQMPMILQITNIKSVDLPNDVKKYRILLNDGVYSTHGLIDETCNEYIKNNNCQRYSIVQVNSFSIFATQKHFFVIKNLEILSPTSEKSSVPLIPLDTYFAEHPNEGHLTLTKKSEGDSPAPATPSIPQATTASVQPFQAQVKQPVPANTAASARGPAPRTLSIELISPYQNNWTIKARVSYKGDLRTWSNSKGEGKVFSVNFLDESDEIKASAFNETAERAYRSLEEGKVYYISKARVQAARKKFNTLSHPYELTLDRDTEITECFDESDVPKLNFNFVKLDQVQNLEANSIIDVIGVLKTVLPPFTITAKSTGKEFNRRNISIVDETGFSVELGLWNNTAMDFSVEEGTVVAFKGCKVTDFNGKTLSLTQAGSIVPNPGTPESFTLKGWYDNVGVNEQFKTLKTDKNSGDRIAQRVSIAQALEEHVGTGDKPDYFSVKASITFCKPDNFAYPACTNQVQHGDGSRPPQLCNKKLIYQDHDGTWRCEKCDANYDQAAYRYILSCSVTDSTGQMWLTLFDEQAKKLLDIDATELQRKKEENPDAASAIFTSVLFKEFVFRVRARQDTYNDELKTRYQAAGLYDINYTSEAEFLTKELDQLLL</sequence>
<evidence type="ECO:0000259" key="12">
    <source>
        <dbReference type="Pfam" id="PF04057"/>
    </source>
</evidence>
<keyword evidence="16" id="KW-1185">Reference proteome</keyword>
<evidence type="ECO:0000256" key="9">
    <source>
        <dbReference type="RuleBase" id="RU364130"/>
    </source>
</evidence>
<dbReference type="GO" id="GO:0005829">
    <property type="term" value="C:cytosol"/>
    <property type="evidence" value="ECO:0007669"/>
    <property type="project" value="EnsemblFungi"/>
</dbReference>
<dbReference type="GeneID" id="8301621"/>
<dbReference type="InterPro" id="IPR004365">
    <property type="entry name" value="NA-bd_OB_tRNA"/>
</dbReference>
<comment type="function">
    <text evidence="9">As part of the replication protein A (RPA/RP-A), a single-stranded DNA-binding heterotrimeric complex, may play an essential role in DNA replication, recombination and repair. Binds and stabilizes single-stranded DNA intermediates, preventing complementary DNA reannealing and recruiting different proteins involved in DNA metabolism.</text>
</comment>
<keyword evidence="3 9" id="KW-0235">DNA replication</keyword>
<evidence type="ECO:0000256" key="4">
    <source>
        <dbReference type="ARBA" id="ARBA00022723"/>
    </source>
</evidence>
<dbReference type="FunFam" id="2.40.50.140:FF:000041">
    <property type="entry name" value="Replication protein A subunit"/>
    <property type="match status" value="1"/>
</dbReference>
<dbReference type="CDD" id="cd04474">
    <property type="entry name" value="RPA1_DBD_A"/>
    <property type="match status" value="1"/>
</dbReference>
<dbReference type="PANTHER" id="PTHR47165">
    <property type="entry name" value="OS03G0429900 PROTEIN"/>
    <property type="match status" value="1"/>
</dbReference>
<dbReference type="GO" id="GO:0030491">
    <property type="term" value="P:heteroduplex formation"/>
    <property type="evidence" value="ECO:0007669"/>
    <property type="project" value="EnsemblFungi"/>
</dbReference>
<dbReference type="InterPro" id="IPR013955">
    <property type="entry name" value="Rep_factor-A_C"/>
</dbReference>
<proteinExistence type="inferred from homology"/>
<dbReference type="InterPro" id="IPR012340">
    <property type="entry name" value="NA-bd_OB-fold"/>
</dbReference>
<name>C5M5H8_CANTT</name>
<dbReference type="Pfam" id="PF04057">
    <property type="entry name" value="Rep-A_N"/>
    <property type="match status" value="1"/>
</dbReference>
<dbReference type="GO" id="GO:0006265">
    <property type="term" value="P:DNA topological change"/>
    <property type="evidence" value="ECO:0007669"/>
    <property type="project" value="EnsemblFungi"/>
</dbReference>
<evidence type="ECO:0000256" key="10">
    <source>
        <dbReference type="SAM" id="MobiDB-lite"/>
    </source>
</evidence>
<feature type="domain" description="Replication factor A C-terminal" evidence="13">
    <location>
        <begin position="454"/>
        <end position="611"/>
    </location>
</feature>
<evidence type="ECO:0000256" key="3">
    <source>
        <dbReference type="ARBA" id="ARBA00022705"/>
    </source>
</evidence>
<dbReference type="GO" id="GO:0008270">
    <property type="term" value="F:zinc ion binding"/>
    <property type="evidence" value="ECO:0007669"/>
    <property type="project" value="UniProtKB-KW"/>
</dbReference>
<accession>C5M5H8</accession>
<dbReference type="CDD" id="cd04475">
    <property type="entry name" value="RPA1_DBD_B"/>
    <property type="match status" value="1"/>
</dbReference>
<dbReference type="Proteomes" id="UP000002037">
    <property type="component" value="Unassembled WGS sequence"/>
</dbReference>
<organism evidence="15 16">
    <name type="scientific">Candida tropicalis (strain ATCC MYA-3404 / T1)</name>
    <name type="common">Yeast</name>
    <dbReference type="NCBI Taxonomy" id="294747"/>
    <lineage>
        <taxon>Eukaryota</taxon>
        <taxon>Fungi</taxon>
        <taxon>Dikarya</taxon>
        <taxon>Ascomycota</taxon>
        <taxon>Saccharomycotina</taxon>
        <taxon>Pichiomycetes</taxon>
        <taxon>Debaryomycetaceae</taxon>
        <taxon>Candida/Lodderomyces clade</taxon>
        <taxon>Candida</taxon>
    </lineage>
</organism>
<comment type="subcellular location">
    <subcellularLocation>
        <location evidence="1 9">Nucleus</location>
    </subcellularLocation>
</comment>
<dbReference type="Pfam" id="PF16900">
    <property type="entry name" value="REPA_OB_2"/>
    <property type="match status" value="1"/>
</dbReference>
<comment type="subunit">
    <text evidence="9">Component of the heterotrimeric canonical replication protein A complex (RPA).</text>
</comment>
<dbReference type="InterPro" id="IPR031657">
    <property type="entry name" value="REPA_OB_2"/>
</dbReference>
<dbReference type="GO" id="GO:0007131">
    <property type="term" value="P:reciprocal meiotic recombination"/>
    <property type="evidence" value="ECO:0007669"/>
    <property type="project" value="EnsemblFungi"/>
</dbReference>
<dbReference type="GO" id="GO:0007004">
    <property type="term" value="P:telomere maintenance via telomerase"/>
    <property type="evidence" value="ECO:0007669"/>
    <property type="project" value="EnsemblFungi"/>
</dbReference>
<keyword evidence="6 9" id="KW-0862">Zinc</keyword>
<comment type="similarity">
    <text evidence="2 9">Belongs to the replication factor A protein 1 family.</text>
</comment>
<reference evidence="15 16" key="1">
    <citation type="journal article" date="2009" name="Nature">
        <title>Evolution of pathogenicity and sexual reproduction in eight Candida genomes.</title>
        <authorList>
            <person name="Butler G."/>
            <person name="Rasmussen M.D."/>
            <person name="Lin M.F."/>
            <person name="Santos M.A."/>
            <person name="Sakthikumar S."/>
            <person name="Munro C.A."/>
            <person name="Rheinbay E."/>
            <person name="Grabherr M."/>
            <person name="Forche A."/>
            <person name="Reedy J.L."/>
            <person name="Agrafioti I."/>
            <person name="Arnaud M.B."/>
            <person name="Bates S."/>
            <person name="Brown A.J."/>
            <person name="Brunke S."/>
            <person name="Costanzo M.C."/>
            <person name="Fitzpatrick D.A."/>
            <person name="de Groot P.W."/>
            <person name="Harris D."/>
            <person name="Hoyer L.L."/>
            <person name="Hube B."/>
            <person name="Klis F.M."/>
            <person name="Kodira C."/>
            <person name="Lennard N."/>
            <person name="Logue M.E."/>
            <person name="Martin R."/>
            <person name="Neiman A.M."/>
            <person name="Nikolaou E."/>
            <person name="Quail M.A."/>
            <person name="Quinn J."/>
            <person name="Santos M.C."/>
            <person name="Schmitzberger F.F."/>
            <person name="Sherlock G."/>
            <person name="Shah P."/>
            <person name="Silverstein K.A."/>
            <person name="Skrzypek M.S."/>
            <person name="Soll D."/>
            <person name="Staggs R."/>
            <person name="Stansfield I."/>
            <person name="Stumpf M.P."/>
            <person name="Sudbery P.E."/>
            <person name="Srikantha T."/>
            <person name="Zeng Q."/>
            <person name="Berman J."/>
            <person name="Berriman M."/>
            <person name="Heitman J."/>
            <person name="Gow N.A."/>
            <person name="Lorenz M.C."/>
            <person name="Birren B.W."/>
            <person name="Kellis M."/>
            <person name="Cuomo C.A."/>
        </authorList>
    </citation>
    <scope>NUCLEOTIDE SEQUENCE [LARGE SCALE GENOMIC DNA]</scope>
    <source>
        <strain evidence="16">ATCC MYA-3404 / T1</strain>
    </source>
</reference>
<dbReference type="RefSeq" id="XP_002546803.1">
    <property type="nucleotide sequence ID" value="XM_002546757.1"/>
</dbReference>
<evidence type="ECO:0000256" key="1">
    <source>
        <dbReference type="ARBA" id="ARBA00004123"/>
    </source>
</evidence>
<dbReference type="InterPro" id="IPR007199">
    <property type="entry name" value="Rep_factor-A_N"/>
</dbReference>
<evidence type="ECO:0000256" key="7">
    <source>
        <dbReference type="ARBA" id="ARBA00023125"/>
    </source>
</evidence>
<evidence type="ECO:0000256" key="8">
    <source>
        <dbReference type="ARBA" id="ARBA00023242"/>
    </source>
</evidence>
<evidence type="ECO:0000259" key="11">
    <source>
        <dbReference type="Pfam" id="PF01336"/>
    </source>
</evidence>
<keyword evidence="8 9" id="KW-0539">Nucleus</keyword>
<dbReference type="eggNOG" id="KOG0851">
    <property type="taxonomic scope" value="Eukaryota"/>
</dbReference>
<dbReference type="NCBIfam" id="TIGR00617">
    <property type="entry name" value="rpa1"/>
    <property type="match status" value="1"/>
</dbReference>
<dbReference type="PANTHER" id="PTHR47165:SF4">
    <property type="entry name" value="OS03G0429900 PROTEIN"/>
    <property type="match status" value="1"/>
</dbReference>
<protein>
    <recommendedName>
        <fullName evidence="9">Replication protein A subunit</fullName>
    </recommendedName>
</protein>
<evidence type="ECO:0000313" key="16">
    <source>
        <dbReference type="Proteomes" id="UP000002037"/>
    </source>
</evidence>
<keyword evidence="4 9" id="KW-0479">Metal-binding</keyword>
<dbReference type="GO" id="GO:0043934">
    <property type="term" value="P:sporulation"/>
    <property type="evidence" value="ECO:0007669"/>
    <property type="project" value="EnsemblFungi"/>
</dbReference>
<dbReference type="InterPro" id="IPR004591">
    <property type="entry name" value="Rfa1"/>
</dbReference>
<dbReference type="GO" id="GO:0000781">
    <property type="term" value="C:chromosome, telomeric region"/>
    <property type="evidence" value="ECO:0007669"/>
    <property type="project" value="EnsemblFungi"/>
</dbReference>
<dbReference type="SUPFAM" id="SSF50249">
    <property type="entry name" value="Nucleic acid-binding proteins"/>
    <property type="match status" value="4"/>
</dbReference>
<dbReference type="AlphaFoldDB" id="C5M5H8"/>
<dbReference type="GO" id="GO:0016567">
    <property type="term" value="P:protein ubiquitination"/>
    <property type="evidence" value="ECO:0007669"/>
    <property type="project" value="EnsemblFungi"/>
</dbReference>
<dbReference type="STRING" id="294747.C5M5H8"/>
<dbReference type="GO" id="GO:0003690">
    <property type="term" value="F:double-stranded DNA binding"/>
    <property type="evidence" value="ECO:0007669"/>
    <property type="project" value="EnsemblFungi"/>
</dbReference>
<evidence type="ECO:0000256" key="6">
    <source>
        <dbReference type="ARBA" id="ARBA00022833"/>
    </source>
</evidence>
<dbReference type="GO" id="GO:0043565">
    <property type="term" value="F:sequence-specific DNA binding"/>
    <property type="evidence" value="ECO:0007669"/>
    <property type="project" value="EnsemblFungi"/>
</dbReference>
<dbReference type="InterPro" id="IPR047192">
    <property type="entry name" value="Euk_RPA1_DBD_C"/>
</dbReference>
<dbReference type="GO" id="GO:0003697">
    <property type="term" value="F:single-stranded DNA binding"/>
    <property type="evidence" value="ECO:0007669"/>
    <property type="project" value="EnsemblFungi"/>
</dbReference>
<evidence type="ECO:0000259" key="14">
    <source>
        <dbReference type="Pfam" id="PF16900"/>
    </source>
</evidence>
<dbReference type="GO" id="GO:0005662">
    <property type="term" value="C:DNA replication factor A complex"/>
    <property type="evidence" value="ECO:0007669"/>
    <property type="project" value="EnsemblFungi"/>
</dbReference>
<dbReference type="GO" id="GO:0000722">
    <property type="term" value="P:telomere maintenance via recombination"/>
    <property type="evidence" value="ECO:0007669"/>
    <property type="project" value="EnsemblFungi"/>
</dbReference>
<evidence type="ECO:0000313" key="15">
    <source>
        <dbReference type="EMBL" id="EER34248.1"/>
    </source>
</evidence>
<dbReference type="GO" id="GO:0045184">
    <property type="term" value="P:establishment of protein localization"/>
    <property type="evidence" value="ECO:0007669"/>
    <property type="project" value="EnsemblFungi"/>
</dbReference>
<evidence type="ECO:0000259" key="13">
    <source>
        <dbReference type="Pfam" id="PF08646"/>
    </source>
</evidence>
<keyword evidence="7 9" id="KW-0238">DNA-binding</keyword>
<dbReference type="KEGG" id="ctp:CTRG_01108"/>
<evidence type="ECO:0000256" key="5">
    <source>
        <dbReference type="ARBA" id="ARBA00022771"/>
    </source>
</evidence>
<dbReference type="GO" id="GO:0000794">
    <property type="term" value="C:condensed nuclear chromosome"/>
    <property type="evidence" value="ECO:0007669"/>
    <property type="project" value="EnsemblFungi"/>
</dbReference>
<dbReference type="GO" id="GO:0000724">
    <property type="term" value="P:double-strand break repair via homologous recombination"/>
    <property type="evidence" value="ECO:0007669"/>
    <property type="project" value="EnsemblFungi"/>
</dbReference>
<dbReference type="FunFam" id="2.40.50.140:FF:000090">
    <property type="entry name" value="Replication protein A subunit"/>
    <property type="match status" value="1"/>
</dbReference>
<feature type="domain" description="Replication factor-A protein 1 N-terminal" evidence="12">
    <location>
        <begin position="3"/>
        <end position="101"/>
    </location>
</feature>